<reference evidence="10 11" key="2">
    <citation type="submission" date="2023-11" db="UniProtKB">
        <authorList>
            <consortium name="WormBaseParasite"/>
        </authorList>
    </citation>
    <scope>IDENTIFICATION</scope>
</reference>
<evidence type="ECO:0000313" key="11">
    <source>
        <dbReference type="WBParaSite" id="TREG1_11970.1"/>
    </source>
</evidence>
<name>A0AA85ITV1_TRIRE</name>
<dbReference type="GO" id="GO:0016592">
    <property type="term" value="C:mediator complex"/>
    <property type="evidence" value="ECO:0007669"/>
    <property type="project" value="TreeGrafter"/>
</dbReference>
<keyword evidence="9" id="KW-1185">Reference proteome</keyword>
<comment type="similarity">
    <text evidence="2">Belongs to the Mediator complex subunit 23 family.</text>
</comment>
<dbReference type="WBParaSite" id="TREG1_11970.1">
    <property type="protein sequence ID" value="TREG1_11970.1"/>
    <property type="gene ID" value="TREG1_11970"/>
</dbReference>
<evidence type="ECO:0000313" key="10">
    <source>
        <dbReference type="WBParaSite" id="TREG1_11910.14"/>
    </source>
</evidence>
<feature type="compositionally biased region" description="Basic and acidic residues" evidence="8">
    <location>
        <begin position="471"/>
        <end position="483"/>
    </location>
</feature>
<dbReference type="InterPro" id="IPR021629">
    <property type="entry name" value="Mediator_Med23"/>
</dbReference>
<evidence type="ECO:0000256" key="3">
    <source>
        <dbReference type="ARBA" id="ARBA00019696"/>
    </source>
</evidence>
<evidence type="ECO:0000313" key="9">
    <source>
        <dbReference type="Proteomes" id="UP000050795"/>
    </source>
</evidence>
<dbReference type="WBParaSite" id="TREG1_11910.14">
    <property type="protein sequence ID" value="TREG1_11910.14"/>
    <property type="gene ID" value="TREG1_11910"/>
</dbReference>
<evidence type="ECO:0000256" key="6">
    <source>
        <dbReference type="ARBA" id="ARBA00023242"/>
    </source>
</evidence>
<proteinExistence type="inferred from homology"/>
<keyword evidence="4" id="KW-0805">Transcription regulation</keyword>
<reference evidence="9" key="1">
    <citation type="submission" date="2022-06" db="EMBL/GenBank/DDBJ databases">
        <authorList>
            <person name="Berger JAMES D."/>
            <person name="Berger JAMES D."/>
        </authorList>
    </citation>
    <scope>NUCLEOTIDE SEQUENCE [LARGE SCALE GENOMIC DNA]</scope>
</reference>
<dbReference type="Pfam" id="PF11573">
    <property type="entry name" value="Med23"/>
    <property type="match status" value="4"/>
</dbReference>
<evidence type="ECO:0000256" key="8">
    <source>
        <dbReference type="SAM" id="MobiDB-lite"/>
    </source>
</evidence>
<organism evidence="9 11">
    <name type="scientific">Trichobilharzia regenti</name>
    <name type="common">Nasal bird schistosome</name>
    <dbReference type="NCBI Taxonomy" id="157069"/>
    <lineage>
        <taxon>Eukaryota</taxon>
        <taxon>Metazoa</taxon>
        <taxon>Spiralia</taxon>
        <taxon>Lophotrochozoa</taxon>
        <taxon>Platyhelminthes</taxon>
        <taxon>Trematoda</taxon>
        <taxon>Digenea</taxon>
        <taxon>Strigeidida</taxon>
        <taxon>Schistosomatoidea</taxon>
        <taxon>Schistosomatidae</taxon>
        <taxon>Trichobilharzia</taxon>
    </lineage>
</organism>
<dbReference type="GO" id="GO:0006357">
    <property type="term" value="P:regulation of transcription by RNA polymerase II"/>
    <property type="evidence" value="ECO:0007669"/>
    <property type="project" value="TreeGrafter"/>
</dbReference>
<feature type="region of interest" description="Disordered" evidence="8">
    <location>
        <begin position="1056"/>
        <end position="1080"/>
    </location>
</feature>
<feature type="region of interest" description="Disordered" evidence="8">
    <location>
        <begin position="470"/>
        <end position="515"/>
    </location>
</feature>
<dbReference type="PANTHER" id="PTHR12691">
    <property type="entry name" value="MEDIATOR OF RNA POLYMERASE II TRANSCRIPTION SUBUNIT 23"/>
    <property type="match status" value="1"/>
</dbReference>
<evidence type="ECO:0000256" key="4">
    <source>
        <dbReference type="ARBA" id="ARBA00023015"/>
    </source>
</evidence>
<protein>
    <recommendedName>
        <fullName evidence="3">Mediator of RNA polymerase II transcription subunit 23</fullName>
    </recommendedName>
    <alternativeName>
        <fullName evidence="7">Mediator complex subunit 23</fullName>
    </alternativeName>
</protein>
<evidence type="ECO:0000256" key="2">
    <source>
        <dbReference type="ARBA" id="ARBA00010222"/>
    </source>
</evidence>
<dbReference type="PANTHER" id="PTHR12691:SF10">
    <property type="entry name" value="MEDIATOR OF RNA POLYMERASE II TRANSCRIPTION SUBUNIT 23"/>
    <property type="match status" value="1"/>
</dbReference>
<keyword evidence="5" id="KW-0804">Transcription</keyword>
<dbReference type="Proteomes" id="UP000050795">
    <property type="component" value="Unassembled WGS sequence"/>
</dbReference>
<evidence type="ECO:0000256" key="7">
    <source>
        <dbReference type="ARBA" id="ARBA00031961"/>
    </source>
</evidence>
<accession>A0AA85ITV1</accession>
<evidence type="ECO:0000256" key="5">
    <source>
        <dbReference type="ARBA" id="ARBA00023163"/>
    </source>
</evidence>
<feature type="compositionally biased region" description="Polar residues" evidence="8">
    <location>
        <begin position="498"/>
        <end position="515"/>
    </location>
</feature>
<keyword evidence="6" id="KW-0539">Nucleus</keyword>
<sequence>MLDPILAIDNFIHELSLSVMIEESVGYLMSDAGMSLASMDIIKLQKIWGEVLHQKSRLRALDCLVARLANIKHERIVMRVLWGIDYAVEKGLFSPREIAHALVCSEHLRVESPILFRCTFKLLLKLIFFLDYKSNREVFNKSIEKSSQFTEQMFCDRDLFNTIDPSLELIQLLLCREMCLMPAYFAMHELIRNFSSEFSDSPQYVQAEFNEFMDSFKRPARLLYSRVYNAMTPFCGITSLSAPSYKLDSSNLVLTSIKGAMRYPDFLTSSQLPLLCTVLGQLRSFELVTGMLDPASGKVKTRSMGLELALVELIVQVMELLESTNDEKWNRTMFEHLISVMITFMLNSTVRFNEIVVKLNTKLEGRTWTKSSHYVMWFVLNATSGFIGKNMLTDFVPCLRLFDILFPEAEDPDRAIDLPLPYCSRKDSLNHPKDVENISLQKDEFAFINPPPKDVKEDCSETCTSQFSVPEKMEMDSSEDANHELVASKGNGGENEEQTSTSAEDSNDECNQNETETLFPPHFRCSTACYKRQSRLLHLVTAPVCLWQHVLRKSRLGQDHLPRVMPPALRPFEAHISRRMQALVQSVSSTPMSSTSINLVSKLTWNQLFVVLNAFSTDNEVSQLIQRLVDIFWTNESENETQKPEHGCLWSRLIKNGRVDLPYNLSAYGRLRPLSHHLMRTMSVHLRMLVLHFFLQKFAVLPSSTMLTTPAVIETFCRILACREVESNSVNRILCLLTKLQPLWSYNSTNMDSKSSFTSSVTNEKDSNYFVCSLVYTLIDTIGFRLADILTPEVRIHAITSLVSLSKMWTSWNASFLDNKESKNIRDGTNGEIPLELPYLLDWSILKFARSIQAPDCVIYGFCSALTSPTLSQTQPGCNSLHSVSNSVCISQQQPLNVTLQPGTALLTNTGGSGGASVSIPLGRTLLPLNSSMNSISSASIVQPSNDTMISSNSGVNSLASSSGNSAFPNAIPGYPFLMYDNVEVDRFILFSLLQMYHTFDLEEVSGIRPNLVEQVRSMCEQCGASSLVDLPQIITSRLPDFLILVIRQLTNPTGGEFSSSTHPLSDSANTESMESSLPYTDKSTSLSKLCSMLQEEYMYFCNNNMDWTNAINRGNIFLCLLFRYFMEHQSVPGKAASLINRLSTKYLSRQLRMLCDYVVACMTFTAQVNFASEKCLSTLSDFCIRWHIVPLDRFLLFLLMHTRYQYSQLDAVNRIVIYLFTQSEQLITGINYLSTKFEPSPSNESMVQRKSPHSDPLSSRDWFSCVLTLHEIIPDQWITHPKLCTVLSGDNDYRDSVEDMDRPPHLPVFYGHLLLRLLPLLEVILIQFLTCQVPLVLLIPFCRVIAPLFRYHRRPVNVCFTLLHDHIEFNRKNLISKLPSQMYTSLHQTQSNGDYTGSSVAKYPRESDGDKIPWIIDRLSCQLVVHCVLRKHQQLAVKSASIRASKRFSQKCTPTHGLFSCQGWHQLDSCVKQSEIFYDLICNNIDTAGDDGDNKTIDIEKLNINIILNSKSYEVQLRNTYANWYNFNMPQLNNSDYLFELIDPICKSNQKHGISGHPAAWRTWNYEESVCVQTAGLYAASVEIMCNFTVPDELTTAVSNLLTSCVNHPDFNHLLNIFGALAIILPNVYCLHLMKFCVTLFNDPVLCDATSESNLTDVDNLFSGGPGQKSYGYGYENTKWRRSSRVLRHRKLLDNNFTTVEDSTLPACDISSSKIETVSLQSPPKVAVDFFEMCLPLDQNTNPSCVTGTNNADRDCIEASHGITGKSPTFTENVDYTNSSSDVKDYLVKANLWHSIWAHANTTHLALLPGVFSDLILPELHNEAQLLMAFYMVAPLMGSLHAERPAKLVDLTAELYRAVWKVDNILAKTTNPKSEDSEAPSDVGDIKELDEHIPSETGIPLVHVDTIADLLYHIKYMYVGNGVLDQVRPLLPQLRPSLRKRLKFILPQDSSVTQQQHDSYPVFEGRVYRASSRPPKYTEDF</sequence>
<dbReference type="GO" id="GO:0005667">
    <property type="term" value="C:transcription regulator complex"/>
    <property type="evidence" value="ECO:0007669"/>
    <property type="project" value="TreeGrafter"/>
</dbReference>
<comment type="subcellular location">
    <subcellularLocation>
        <location evidence="1">Nucleus</location>
    </subcellularLocation>
</comment>
<evidence type="ECO:0000256" key="1">
    <source>
        <dbReference type="ARBA" id="ARBA00004123"/>
    </source>
</evidence>
<dbReference type="GO" id="GO:0010628">
    <property type="term" value="P:positive regulation of gene expression"/>
    <property type="evidence" value="ECO:0007669"/>
    <property type="project" value="TreeGrafter"/>
</dbReference>